<name>Q3SU81_NITWN</name>
<accession>Q3SU81</accession>
<sequence>MGYAARTFSGKAGIGRVLASALMMSTAIIAGVVMTGGDAFAQSAAQTSFNVPAGPLGRVLTAFGRQAGLQVTYLTSIGTGKTSPGISGPATREQALARILQGTGLSYHFTNATTVAISQPAAAGGAGAAPAGRSRSIRSMCRARPRGVR</sequence>
<evidence type="ECO:0000313" key="6">
    <source>
        <dbReference type="EMBL" id="ABA04160.1"/>
    </source>
</evidence>
<evidence type="ECO:0000256" key="3">
    <source>
        <dbReference type="ARBA" id="ARBA00023237"/>
    </source>
</evidence>
<feature type="domain" description="Secretin/TonB short N-terminal" evidence="5">
    <location>
        <begin position="69"/>
        <end position="120"/>
    </location>
</feature>
<organism evidence="6 7">
    <name type="scientific">Nitrobacter winogradskyi (strain ATCC 25391 / DSM 10237 / CIP 104748 / NCIMB 11846 / Nb-255)</name>
    <dbReference type="NCBI Taxonomy" id="323098"/>
    <lineage>
        <taxon>Bacteria</taxon>
        <taxon>Pseudomonadati</taxon>
        <taxon>Pseudomonadota</taxon>
        <taxon>Alphaproteobacteria</taxon>
        <taxon>Hyphomicrobiales</taxon>
        <taxon>Nitrobacteraceae</taxon>
        <taxon>Nitrobacter</taxon>
    </lineage>
</organism>
<dbReference type="AlphaFoldDB" id="Q3SU81"/>
<dbReference type="EMBL" id="CP000115">
    <property type="protein sequence ID" value="ABA04160.1"/>
    <property type="molecule type" value="Genomic_DNA"/>
</dbReference>
<dbReference type="GO" id="GO:0019867">
    <property type="term" value="C:outer membrane"/>
    <property type="evidence" value="ECO:0007669"/>
    <property type="project" value="InterPro"/>
</dbReference>
<keyword evidence="7" id="KW-1185">Reference proteome</keyword>
<dbReference type="InterPro" id="IPR011662">
    <property type="entry name" value="Secretin/TonB_short_N"/>
</dbReference>
<keyword evidence="6" id="KW-0675">Receptor</keyword>
<gene>
    <name evidence="6" type="ordered locus">Nwi_0896</name>
</gene>
<keyword evidence="1" id="KW-0813">Transport</keyword>
<reference evidence="6 7" key="1">
    <citation type="journal article" date="2006" name="Appl. Environ. Microbiol.">
        <title>Genome sequence of the chemolithoautotrophic nitrite-oxidizing bacterium Nitrobacter winogradskyi Nb-255.</title>
        <authorList>
            <person name="Starkenburg S.R."/>
            <person name="Chain P.S."/>
            <person name="Sayavedra-Soto L.A."/>
            <person name="Hauser L."/>
            <person name="Land M.L."/>
            <person name="Larimer F.W."/>
            <person name="Malfatti S.A."/>
            <person name="Klotz M.G."/>
            <person name="Bottomley P.J."/>
            <person name="Arp D.J."/>
            <person name="Hickey W.J."/>
        </authorList>
    </citation>
    <scope>NUCLEOTIDE SEQUENCE [LARGE SCALE GENOMIC DNA]</scope>
    <source>
        <strain evidence="7">ATCC 25391 / DSM 10237 / CIP 104748 / NCIMB 11846 / Nb-255</strain>
    </source>
</reference>
<dbReference type="HOGENOM" id="CLU_1747712_0_0_5"/>
<dbReference type="Pfam" id="PF07660">
    <property type="entry name" value="STN"/>
    <property type="match status" value="1"/>
</dbReference>
<protein>
    <submittedName>
        <fullName evidence="6">TonB-dependent receptor</fullName>
    </submittedName>
</protein>
<evidence type="ECO:0000259" key="5">
    <source>
        <dbReference type="SMART" id="SM00965"/>
    </source>
</evidence>
<feature type="region of interest" description="Disordered" evidence="4">
    <location>
        <begin position="124"/>
        <end position="149"/>
    </location>
</feature>
<dbReference type="SMART" id="SM00965">
    <property type="entry name" value="STN"/>
    <property type="match status" value="1"/>
</dbReference>
<evidence type="ECO:0000256" key="4">
    <source>
        <dbReference type="SAM" id="MobiDB-lite"/>
    </source>
</evidence>
<dbReference type="Proteomes" id="UP000002531">
    <property type="component" value="Chromosome"/>
</dbReference>
<keyword evidence="2" id="KW-0472">Membrane</keyword>
<dbReference type="KEGG" id="nwi:Nwi_0896"/>
<dbReference type="STRING" id="323098.Nwi_0896"/>
<evidence type="ECO:0000256" key="2">
    <source>
        <dbReference type="ARBA" id="ARBA00023136"/>
    </source>
</evidence>
<proteinExistence type="predicted"/>
<keyword evidence="3" id="KW-0998">Cell outer membrane</keyword>
<evidence type="ECO:0000256" key="1">
    <source>
        <dbReference type="ARBA" id="ARBA00022448"/>
    </source>
</evidence>
<dbReference type="Gene3D" id="3.55.50.30">
    <property type="match status" value="1"/>
</dbReference>
<evidence type="ECO:0000313" key="7">
    <source>
        <dbReference type="Proteomes" id="UP000002531"/>
    </source>
</evidence>
<dbReference type="eggNOG" id="COG4774">
    <property type="taxonomic scope" value="Bacteria"/>
</dbReference>